<dbReference type="RefSeq" id="WP_250751783.1">
    <property type="nucleotide sequence ID" value="NZ_CP098401.1"/>
</dbReference>
<evidence type="ECO:0000313" key="2">
    <source>
        <dbReference type="EMBL" id="URW75512.1"/>
    </source>
</evidence>
<keyword evidence="1" id="KW-0812">Transmembrane</keyword>
<keyword evidence="3" id="KW-1185">Reference proteome</keyword>
<keyword evidence="1" id="KW-1133">Transmembrane helix</keyword>
<protein>
    <submittedName>
        <fullName evidence="2">YtxH domain-containing protein</fullName>
    </submittedName>
</protein>
<feature type="transmembrane region" description="Helical" evidence="1">
    <location>
        <begin position="41"/>
        <end position="59"/>
    </location>
</feature>
<evidence type="ECO:0000313" key="3">
    <source>
        <dbReference type="Proteomes" id="UP001055580"/>
    </source>
</evidence>
<organism evidence="2 3">
    <name type="scientific">Sphingomonas donggukensis</name>
    <dbReference type="NCBI Taxonomy" id="2949093"/>
    <lineage>
        <taxon>Bacteria</taxon>
        <taxon>Pseudomonadati</taxon>
        <taxon>Pseudomonadota</taxon>
        <taxon>Alphaproteobacteria</taxon>
        <taxon>Sphingomonadales</taxon>
        <taxon>Sphingomonadaceae</taxon>
        <taxon>Sphingomonas</taxon>
    </lineage>
</organism>
<gene>
    <name evidence="2" type="ORF">M9980_13425</name>
</gene>
<evidence type="ECO:0000256" key="1">
    <source>
        <dbReference type="SAM" id="Phobius"/>
    </source>
</evidence>
<feature type="transmembrane region" description="Helical" evidence="1">
    <location>
        <begin position="17"/>
        <end position="35"/>
    </location>
</feature>
<dbReference type="Proteomes" id="UP001055580">
    <property type="component" value="Chromosome"/>
</dbReference>
<reference evidence="2" key="1">
    <citation type="submission" date="2022-05" db="EMBL/GenBank/DDBJ databases">
        <title>Sphingomonas sp. strain RMG20 Genome sequencing and assembly.</title>
        <authorList>
            <person name="Kim I."/>
        </authorList>
    </citation>
    <scope>NUCLEOTIDE SEQUENCE</scope>
    <source>
        <strain evidence="2">RMG20</strain>
    </source>
</reference>
<accession>A0ABY4TSX5</accession>
<keyword evidence="1" id="KW-0472">Membrane</keyword>
<dbReference type="EMBL" id="CP098401">
    <property type="protein sequence ID" value="URW75512.1"/>
    <property type="molecule type" value="Genomic_DNA"/>
</dbReference>
<name>A0ABY4TSX5_9SPHN</name>
<sequence>MTIPDTRPPAPNRNPKGAGAPIVLSLVVGAAIGFVVHQPTVGFLVGAAVGGGIALLLWMRDRRG</sequence>
<proteinExistence type="predicted"/>